<dbReference type="OrthoDB" id="9806267at2"/>
<dbReference type="PANTHER" id="PTHR30404:SF0">
    <property type="entry name" value="N-ACETYLMURAMOYL-L-ALANINE AMIDASE AMIC"/>
    <property type="match status" value="1"/>
</dbReference>
<keyword evidence="3 6" id="KW-0378">Hydrolase</keyword>
<dbReference type="SUPFAM" id="SSF53187">
    <property type="entry name" value="Zn-dependent exopeptidases"/>
    <property type="match status" value="1"/>
</dbReference>
<comment type="catalytic activity">
    <reaction evidence="1">
        <text>Hydrolyzes the link between N-acetylmuramoyl residues and L-amino acid residues in certain cell-wall glycopeptides.</text>
        <dbReference type="EC" id="3.5.1.28"/>
    </reaction>
</comment>
<feature type="signal peptide" evidence="4">
    <location>
        <begin position="1"/>
        <end position="22"/>
    </location>
</feature>
<keyword evidence="4" id="KW-0732">Signal</keyword>
<dbReference type="InterPro" id="IPR002508">
    <property type="entry name" value="MurNAc-LAA_cat"/>
</dbReference>
<proteinExistence type="predicted"/>
<organism evidence="6 7">
    <name type="scientific">Cognatishimia activa</name>
    <dbReference type="NCBI Taxonomy" id="1715691"/>
    <lineage>
        <taxon>Bacteria</taxon>
        <taxon>Pseudomonadati</taxon>
        <taxon>Pseudomonadota</taxon>
        <taxon>Alphaproteobacteria</taxon>
        <taxon>Rhodobacterales</taxon>
        <taxon>Paracoccaceae</taxon>
        <taxon>Cognatishimia</taxon>
    </lineage>
</organism>
<dbReference type="EC" id="3.5.1.28" evidence="2"/>
<dbReference type="SMART" id="SM00646">
    <property type="entry name" value="Ami_3"/>
    <property type="match status" value="1"/>
</dbReference>
<dbReference type="Pfam" id="PF01520">
    <property type="entry name" value="Amidase_3"/>
    <property type="match status" value="1"/>
</dbReference>
<dbReference type="Gene3D" id="2.60.40.3500">
    <property type="match status" value="1"/>
</dbReference>
<evidence type="ECO:0000313" key="7">
    <source>
        <dbReference type="Proteomes" id="UP000051184"/>
    </source>
</evidence>
<dbReference type="GO" id="GO:0009253">
    <property type="term" value="P:peptidoglycan catabolic process"/>
    <property type="evidence" value="ECO:0007669"/>
    <property type="project" value="InterPro"/>
</dbReference>
<evidence type="ECO:0000256" key="1">
    <source>
        <dbReference type="ARBA" id="ARBA00001561"/>
    </source>
</evidence>
<dbReference type="Pfam" id="PF11741">
    <property type="entry name" value="AMIN"/>
    <property type="match status" value="1"/>
</dbReference>
<protein>
    <recommendedName>
        <fullName evidence="2">N-acetylmuramoyl-L-alanine amidase</fullName>
        <ecNumber evidence="2">3.5.1.28</ecNumber>
    </recommendedName>
</protein>
<dbReference type="GO" id="GO:0008745">
    <property type="term" value="F:N-acetylmuramoyl-L-alanine amidase activity"/>
    <property type="evidence" value="ECO:0007669"/>
    <property type="project" value="UniProtKB-EC"/>
</dbReference>
<dbReference type="CDD" id="cd02696">
    <property type="entry name" value="MurNAc-LAA"/>
    <property type="match status" value="1"/>
</dbReference>
<feature type="domain" description="MurNAc-LAA" evidence="5">
    <location>
        <begin position="239"/>
        <end position="394"/>
    </location>
</feature>
<sequence length="409" mass="44804">MTRFFRSILMACAMLAALPAAAQDFSALARLDLAESRIADQGRKRVTVDLAMSQGVPWRIFTLDEPRRLVIDFREIDWTGVSGAALLESERVEAVRVGAFRPGWSRLVADLAEPLLVESAEMKVDETTGKAHLSVKMFASDADAFAAKTGAPHDPRWDLPEPSVKIEAKEPKPDWAATVVVLDPGHGGIDPGAERAGVQEKAIMLTFARELRDTLRRAGGFEIFMTRNEDIFVSLEGRVAKAHEVSADIFISLHADTVQQGNAEGATVYTLSEEASDAASQYLAERHDRADVLAGIDLTGTDDLIANVLLDLVRQETEPRSQRLAQAMVLGMKGTVGDLNRKPYRQAGFSVLKAADIPSVLIEVGFMSSEKDLTNLKDPEWRNRMAEGIRDGLQAWVIADKAAKDLVRQ</sequence>
<evidence type="ECO:0000256" key="2">
    <source>
        <dbReference type="ARBA" id="ARBA00011901"/>
    </source>
</evidence>
<dbReference type="Proteomes" id="UP000051184">
    <property type="component" value="Unassembled WGS sequence"/>
</dbReference>
<keyword evidence="7" id="KW-1185">Reference proteome</keyword>
<dbReference type="Gene3D" id="3.40.630.40">
    <property type="entry name" value="Zn-dependent exopeptidases"/>
    <property type="match status" value="1"/>
</dbReference>
<evidence type="ECO:0000313" key="6">
    <source>
        <dbReference type="EMBL" id="CUK25245.1"/>
    </source>
</evidence>
<feature type="chain" id="PRO_5006065459" description="N-acetylmuramoyl-L-alanine amidase" evidence="4">
    <location>
        <begin position="23"/>
        <end position="409"/>
    </location>
</feature>
<evidence type="ECO:0000256" key="4">
    <source>
        <dbReference type="SAM" id="SignalP"/>
    </source>
</evidence>
<dbReference type="AlphaFoldDB" id="A0A0P1INL5"/>
<accession>A0A0P1INL5</accession>
<dbReference type="GO" id="GO:0030288">
    <property type="term" value="C:outer membrane-bounded periplasmic space"/>
    <property type="evidence" value="ECO:0007669"/>
    <property type="project" value="TreeGrafter"/>
</dbReference>
<dbReference type="RefSeq" id="WP_058314230.1">
    <property type="nucleotide sequence ID" value="NZ_CYTO01000024.1"/>
</dbReference>
<dbReference type="EMBL" id="CYUE01000012">
    <property type="protein sequence ID" value="CUK25245.1"/>
    <property type="molecule type" value="Genomic_DNA"/>
</dbReference>
<name>A0A0P1INL5_9RHOB</name>
<evidence type="ECO:0000259" key="5">
    <source>
        <dbReference type="SMART" id="SM00646"/>
    </source>
</evidence>
<dbReference type="STRING" id="1715691.TA5113_02893"/>
<evidence type="ECO:0000256" key="3">
    <source>
        <dbReference type="ARBA" id="ARBA00022801"/>
    </source>
</evidence>
<gene>
    <name evidence="6" type="primary">amiC_1</name>
    <name evidence="6" type="ORF">TA5114_01038</name>
</gene>
<dbReference type="PANTHER" id="PTHR30404">
    <property type="entry name" value="N-ACETYLMURAMOYL-L-ALANINE AMIDASE"/>
    <property type="match status" value="1"/>
</dbReference>
<reference evidence="7" key="1">
    <citation type="submission" date="2015-09" db="EMBL/GenBank/DDBJ databases">
        <authorList>
            <person name="Rodrigo-Torres Lidia"/>
            <person name="Arahal R.David."/>
        </authorList>
    </citation>
    <scope>NUCLEOTIDE SEQUENCE [LARGE SCALE GENOMIC DNA]</scope>
    <source>
        <strain evidence="7">CECT 5114</strain>
    </source>
</reference>
<dbReference type="InterPro" id="IPR050695">
    <property type="entry name" value="N-acetylmuramoyl_amidase_3"/>
</dbReference>
<dbReference type="InterPro" id="IPR021731">
    <property type="entry name" value="AMIN_dom"/>
</dbReference>